<evidence type="ECO:0000313" key="1">
    <source>
        <dbReference type="EMBL" id="AMO43235.1"/>
    </source>
</evidence>
<dbReference type="EMBL" id="KU594606">
    <property type="protein sequence ID" value="AMO43235.1"/>
    <property type="molecule type" value="Genomic_DNA"/>
</dbReference>
<dbReference type="GeneID" id="29122733"/>
<sequence length="48" mass="5582">MNLLNLYSNDTSYRGIAYDPHAKKEVETHTVLETYRGCKHEEKVEVAK</sequence>
<organism evidence="1 2">
    <name type="scientific">Cyanophage S-RIM32</name>
    <dbReference type="NCBI Taxonomy" id="1278479"/>
    <lineage>
        <taxon>Viruses</taxon>
        <taxon>Duplodnaviria</taxon>
        <taxon>Heunggongvirae</taxon>
        <taxon>Uroviricota</taxon>
        <taxon>Caudoviricetes</taxon>
        <taxon>Pantevenvirales</taxon>
        <taxon>Kyanoviridae</taxon>
        <taxon>Bristolvirus</taxon>
        <taxon>Bristolvirus rhodeisland</taxon>
    </lineage>
</organism>
<dbReference type="RefSeq" id="YP_009301728.1">
    <property type="nucleotide sequence ID" value="NC_031235.1"/>
</dbReference>
<keyword evidence="2" id="KW-1185">Reference proteome</keyword>
<proteinExistence type="predicted"/>
<gene>
    <name evidence="1" type="ORF">R1080702_230</name>
</gene>
<name>A0A127KMK4_9CAUD</name>
<reference evidence="1 2" key="1">
    <citation type="submission" date="2016-01" db="EMBL/GenBank/DDBJ databases">
        <title>The genomic content and context of auxiliary metabolic genes in marine cyanophages.</title>
        <authorList>
            <person name="Marston M.F."/>
            <person name="Martiny J.B.H."/>
            <person name="Crummett L.T."/>
        </authorList>
    </citation>
    <scope>NUCLEOTIDE SEQUENCE [LARGE SCALE GENOMIC DNA]</scope>
    <source>
        <strain evidence="1">RW_108_0702</strain>
    </source>
</reference>
<dbReference type="Proteomes" id="UP000203157">
    <property type="component" value="Segment"/>
</dbReference>
<accession>A0A127KMK4</accession>
<dbReference type="KEGG" id="vg:29122733"/>
<evidence type="ECO:0000313" key="2">
    <source>
        <dbReference type="Proteomes" id="UP000203157"/>
    </source>
</evidence>
<protein>
    <submittedName>
        <fullName evidence="1">Uncharacterized protein</fullName>
    </submittedName>
</protein>